<dbReference type="PANTHER" id="PTHR42911">
    <property type="entry name" value="MODULATOR OF FTSH PROTEASE HFLC"/>
    <property type="match status" value="1"/>
</dbReference>
<dbReference type="InterPro" id="IPR036013">
    <property type="entry name" value="Band_7/SPFH_dom_sf"/>
</dbReference>
<dbReference type="AlphaFoldDB" id="A0A1I4XAK0"/>
<dbReference type="GO" id="GO:0008233">
    <property type="term" value="F:peptidase activity"/>
    <property type="evidence" value="ECO:0007669"/>
    <property type="project" value="UniProtKB-KW"/>
</dbReference>
<dbReference type="RefSeq" id="WP_091192249.1">
    <property type="nucleotide sequence ID" value="NZ_FOVE01000005.1"/>
</dbReference>
<evidence type="ECO:0000256" key="2">
    <source>
        <dbReference type="ARBA" id="ARBA00007862"/>
    </source>
</evidence>
<dbReference type="Pfam" id="PF01145">
    <property type="entry name" value="Band_7"/>
    <property type="match status" value="1"/>
</dbReference>
<dbReference type="PANTHER" id="PTHR42911:SF1">
    <property type="entry name" value="MODULATOR OF FTSH PROTEASE HFLC"/>
    <property type="match status" value="1"/>
</dbReference>
<keyword evidence="9" id="KW-1185">Reference proteome</keyword>
<name>A0A1I4XAK0_9NEIS</name>
<evidence type="ECO:0000256" key="6">
    <source>
        <dbReference type="PIRNR" id="PIRNR005651"/>
    </source>
</evidence>
<dbReference type="Gene3D" id="3.30.479.30">
    <property type="entry name" value="Band 7 domain"/>
    <property type="match status" value="1"/>
</dbReference>
<dbReference type="EMBL" id="FOVE01000005">
    <property type="protein sequence ID" value="SFN22937.1"/>
    <property type="molecule type" value="Genomic_DNA"/>
</dbReference>
<comment type="function">
    <text evidence="6">HflC and HflK could regulate a protease.</text>
</comment>
<dbReference type="GO" id="GO:0016020">
    <property type="term" value="C:membrane"/>
    <property type="evidence" value="ECO:0007669"/>
    <property type="project" value="UniProtKB-SubCell"/>
</dbReference>
<evidence type="ECO:0000256" key="1">
    <source>
        <dbReference type="ARBA" id="ARBA00004167"/>
    </source>
</evidence>
<protein>
    <recommendedName>
        <fullName evidence="6">Protein HflC</fullName>
    </recommendedName>
</protein>
<dbReference type="InterPro" id="IPR001107">
    <property type="entry name" value="Band_7"/>
</dbReference>
<feature type="domain" description="Band 7" evidence="7">
    <location>
        <begin position="21"/>
        <end position="188"/>
    </location>
</feature>
<evidence type="ECO:0000259" key="7">
    <source>
        <dbReference type="SMART" id="SM00244"/>
    </source>
</evidence>
<dbReference type="NCBIfam" id="TIGR01932">
    <property type="entry name" value="hflC"/>
    <property type="match status" value="1"/>
</dbReference>
<comment type="subcellular location">
    <subcellularLocation>
        <location evidence="1">Membrane</location>
        <topology evidence="1">Single-pass membrane protein</topology>
    </subcellularLocation>
</comment>
<dbReference type="InterPro" id="IPR010200">
    <property type="entry name" value="HflC"/>
</dbReference>
<evidence type="ECO:0000313" key="9">
    <source>
        <dbReference type="Proteomes" id="UP000242869"/>
    </source>
</evidence>
<organism evidence="8 9">
    <name type="scientific">Formivibrio citricus</name>
    <dbReference type="NCBI Taxonomy" id="83765"/>
    <lineage>
        <taxon>Bacteria</taxon>
        <taxon>Pseudomonadati</taxon>
        <taxon>Pseudomonadota</taxon>
        <taxon>Betaproteobacteria</taxon>
        <taxon>Neisseriales</taxon>
        <taxon>Chitinibacteraceae</taxon>
        <taxon>Formivibrio</taxon>
    </lineage>
</organism>
<comment type="similarity">
    <text evidence="2 6">Belongs to the band 7/mec-2 family. HflC subfamily.</text>
</comment>
<dbReference type="SUPFAM" id="SSF117892">
    <property type="entry name" value="Band 7/SPFH domain"/>
    <property type="match status" value="1"/>
</dbReference>
<evidence type="ECO:0000313" key="8">
    <source>
        <dbReference type="EMBL" id="SFN22937.1"/>
    </source>
</evidence>
<dbReference type="Proteomes" id="UP000242869">
    <property type="component" value="Unassembled WGS sequence"/>
</dbReference>
<dbReference type="GO" id="GO:0006508">
    <property type="term" value="P:proteolysis"/>
    <property type="evidence" value="ECO:0007669"/>
    <property type="project" value="UniProtKB-KW"/>
</dbReference>
<proteinExistence type="inferred from homology"/>
<accession>A0A1I4XAK0</accession>
<sequence length="298" mass="33689">MNQRTLSSLALILVALFVLSMAIFTVDQRRYAIVFQFSEAKQVITEPGLYFKIPLLQDVRYFDNRTQTIDSDKPALIQTNEKMNVKADSFIKYRIVDVAKYYKAYGFEGSRNSKAREQLNNTVNNMLRDQFGQFSLKEVVSGKRDEVMAEVRAKADAAARAFGIEVIDVRIKRVELVDSTLNSVYLRMQSERKSIANLTRASGSAEAERIKADADKQREIIVADAYSKAQQIKGEGDAKAAAIYAEAFGRNPEFYAFYKSLDAYKQSFAKKSDVLVVDPSADFFKYMKNSQAGKSKTK</sequence>
<evidence type="ECO:0000256" key="3">
    <source>
        <dbReference type="ARBA" id="ARBA00022692"/>
    </source>
</evidence>
<dbReference type="PIRSF" id="PIRSF005651">
    <property type="entry name" value="HflC"/>
    <property type="match status" value="1"/>
</dbReference>
<gene>
    <name evidence="8" type="ORF">SAMN05660284_00932</name>
</gene>
<keyword evidence="5" id="KW-0472">Membrane</keyword>
<keyword evidence="8" id="KW-0645">Protease</keyword>
<evidence type="ECO:0000256" key="4">
    <source>
        <dbReference type="ARBA" id="ARBA00022989"/>
    </source>
</evidence>
<keyword evidence="8" id="KW-0378">Hydrolase</keyword>
<keyword evidence="4" id="KW-1133">Transmembrane helix</keyword>
<reference evidence="9" key="1">
    <citation type="submission" date="2016-10" db="EMBL/GenBank/DDBJ databases">
        <authorList>
            <person name="Varghese N."/>
            <person name="Submissions S."/>
        </authorList>
    </citation>
    <scope>NUCLEOTIDE SEQUENCE [LARGE SCALE GENOMIC DNA]</scope>
    <source>
        <strain evidence="9">DSM 6150</strain>
    </source>
</reference>
<evidence type="ECO:0000256" key="5">
    <source>
        <dbReference type="ARBA" id="ARBA00023136"/>
    </source>
</evidence>
<dbReference type="OrthoDB" id="9812991at2"/>
<dbReference type="CDD" id="cd03405">
    <property type="entry name" value="SPFH_HflC"/>
    <property type="match status" value="1"/>
</dbReference>
<keyword evidence="3" id="KW-0812">Transmembrane</keyword>
<dbReference type="STRING" id="83765.SAMN05660284_00932"/>
<dbReference type="SMART" id="SM00244">
    <property type="entry name" value="PHB"/>
    <property type="match status" value="1"/>
</dbReference>